<evidence type="ECO:0000313" key="4">
    <source>
        <dbReference type="EMBL" id="GIX64482.1"/>
    </source>
</evidence>
<comment type="function">
    <text evidence="1">Essential component of the TIM23 complex, a complex that mediates the translocation of transit peptide-containing proteins across the mitochondrial inner membrane.</text>
</comment>
<dbReference type="GeneID" id="94195963"/>
<proteinExistence type="inferred from homology"/>
<dbReference type="EMBL" id="BPLF01000003">
    <property type="protein sequence ID" value="GIX64482.1"/>
    <property type="molecule type" value="Genomic_DNA"/>
</dbReference>
<keyword evidence="5" id="KW-1185">Reference proteome</keyword>
<comment type="similarity">
    <text evidence="1">Belongs to the TIM50 family.</text>
</comment>
<keyword evidence="1" id="KW-0653">Protein transport</keyword>
<keyword evidence="1" id="KW-0809">Transit peptide</keyword>
<dbReference type="Pfam" id="PF03031">
    <property type="entry name" value="NIF"/>
    <property type="match status" value="1"/>
</dbReference>
<feature type="domain" description="FCP1 homology" evidence="3">
    <location>
        <begin position="1"/>
        <end position="104"/>
    </location>
</feature>
<keyword evidence="1" id="KW-0813">Transport</keyword>
<gene>
    <name evidence="4" type="ORF">BcabD6B2_39170</name>
</gene>
<dbReference type="InterPro" id="IPR050365">
    <property type="entry name" value="TIM50"/>
</dbReference>
<dbReference type="InterPro" id="IPR004274">
    <property type="entry name" value="FCP1_dom"/>
</dbReference>
<dbReference type="RefSeq" id="XP_067716551.1">
    <property type="nucleotide sequence ID" value="XM_067860450.1"/>
</dbReference>
<dbReference type="GO" id="GO:0005744">
    <property type="term" value="C:TIM23 mitochondrial import inner membrane translocase complex"/>
    <property type="evidence" value="ECO:0007669"/>
    <property type="project" value="UniProtKB-UniRule"/>
</dbReference>
<evidence type="ECO:0000313" key="5">
    <source>
        <dbReference type="Proteomes" id="UP001497744"/>
    </source>
</evidence>
<dbReference type="GO" id="GO:0015031">
    <property type="term" value="P:protein transport"/>
    <property type="evidence" value="ECO:0007669"/>
    <property type="project" value="UniProtKB-KW"/>
</dbReference>
<comment type="subcellular location">
    <subcellularLocation>
        <location evidence="1">Mitochondrion inner membrane</location>
        <topology evidence="1">Single-pass membrane protein</topology>
    </subcellularLocation>
</comment>
<dbReference type="InterPro" id="IPR023214">
    <property type="entry name" value="HAD_sf"/>
</dbReference>
<evidence type="ECO:0000256" key="2">
    <source>
        <dbReference type="SAM" id="MobiDB-lite"/>
    </source>
</evidence>
<dbReference type="PROSITE" id="PS50969">
    <property type="entry name" value="FCP1"/>
    <property type="match status" value="1"/>
</dbReference>
<feature type="region of interest" description="Disordered" evidence="2">
    <location>
        <begin position="178"/>
        <end position="200"/>
    </location>
</feature>
<sequence>MRNHYEIVLYTTSEQRYADACLNYACVNHLFDRKLYRKDCVIGPDGVYAKDPTKVCSDLSKVLMMEKASNADERFQSNTLTMYSWSGAQSDTALLDIMPLLEALSHVDDVRHVLELRCGNLQTYSSFDAAGNLDAADSPTVATEIPPPWESSELWSGVQNCQAIGQRLTTRVKQIFAPGADNPLHTPERSSETSPQASVN</sequence>
<evidence type="ECO:0000256" key="1">
    <source>
        <dbReference type="RuleBase" id="RU365079"/>
    </source>
</evidence>
<reference evidence="4 5" key="1">
    <citation type="submission" date="2021-06" db="EMBL/GenBank/DDBJ databases">
        <title>Genome sequence of Babesia caballi.</title>
        <authorList>
            <person name="Yamagishi J."/>
            <person name="Kidaka T."/>
            <person name="Ochi A."/>
        </authorList>
    </citation>
    <scope>NUCLEOTIDE SEQUENCE [LARGE SCALE GENOMIC DNA]</scope>
    <source>
        <strain evidence="4">USDA-D6B2</strain>
    </source>
</reference>
<dbReference type="AlphaFoldDB" id="A0AAV4LXX1"/>
<keyword evidence="1" id="KW-0811">Translocation</keyword>
<name>A0AAV4LXX1_BABCB</name>
<protein>
    <recommendedName>
        <fullName evidence="1">Mitochondrial import inner membrane translocase subunit TIM50</fullName>
    </recommendedName>
</protein>
<comment type="caution">
    <text evidence="4">The sequence shown here is derived from an EMBL/GenBank/DDBJ whole genome shotgun (WGS) entry which is preliminary data.</text>
</comment>
<evidence type="ECO:0000259" key="3">
    <source>
        <dbReference type="PROSITE" id="PS50969"/>
    </source>
</evidence>
<keyword evidence="1" id="KW-0496">Mitochondrion</keyword>
<dbReference type="InterPro" id="IPR036412">
    <property type="entry name" value="HAD-like_sf"/>
</dbReference>
<dbReference type="SUPFAM" id="SSF56784">
    <property type="entry name" value="HAD-like"/>
    <property type="match status" value="1"/>
</dbReference>
<comment type="subunit">
    <text evidence="1">Component of the TIM23 complex.</text>
</comment>
<dbReference type="Gene3D" id="3.40.50.1000">
    <property type="entry name" value="HAD superfamily/HAD-like"/>
    <property type="match status" value="1"/>
</dbReference>
<organism evidence="4 5">
    <name type="scientific">Babesia caballi</name>
    <dbReference type="NCBI Taxonomy" id="5871"/>
    <lineage>
        <taxon>Eukaryota</taxon>
        <taxon>Sar</taxon>
        <taxon>Alveolata</taxon>
        <taxon>Apicomplexa</taxon>
        <taxon>Aconoidasida</taxon>
        <taxon>Piroplasmida</taxon>
        <taxon>Babesiidae</taxon>
        <taxon>Babesia</taxon>
    </lineage>
</organism>
<dbReference type="PANTHER" id="PTHR12210">
    <property type="entry name" value="DULLARD PROTEIN PHOSPHATASE"/>
    <property type="match status" value="1"/>
</dbReference>
<accession>A0AAV4LXX1</accession>
<dbReference type="Proteomes" id="UP001497744">
    <property type="component" value="Unassembled WGS sequence"/>
</dbReference>